<sequence length="465" mass="54409">MTNLLSAAEVLTKQYINIEKIEFRQILDQALIRMGDIAVPEIEKAVINESINQVMDALVDIGTPSALQALVNCLWNQNENVALRAALLLASVLQQEKHEKILGNCQLPQRYSRQKNFDWIWQPFEEPAYSKLTIIAGQIAYLLSKNLELSIADESINYLSVHQLDYRIVIPLCLIQAENQIKSLFSQRMQDKPLPKIDVQSFKINQNNYKQWLLELLDDNAFTLWGFILFNLSPFACFFLYYNRGYLLNNLQKEWVNRAWSLSFQKIIDDYPYIKKSKISKLIQEKKMTFWKHEILLISKKIKNFYIFKNNRINNIINNMIEILIKKIIENIGKTNNLSLDNNISFKKIRFFIFIWSFIQIIVLPLSFVFFAALSLYVTYLTSIINSKLTNYLLMFIFAIYLLSILLGLFTTVILELELQIGGLGTYILLLMSVIGEKEEAWGWDVWEEKGMRLDDLKKLKKQHK</sequence>
<gene>
    <name evidence="2" type="ORF">KME32_28040</name>
</gene>
<name>A0A951Q5F3_9NOST</name>
<reference evidence="2" key="1">
    <citation type="submission" date="2021-05" db="EMBL/GenBank/DDBJ databases">
        <authorList>
            <person name="Pietrasiak N."/>
            <person name="Ward R."/>
            <person name="Stajich J.E."/>
            <person name="Kurbessoian T."/>
        </authorList>
    </citation>
    <scope>NUCLEOTIDE SEQUENCE</scope>
    <source>
        <strain evidence="2">JT2-VF2</strain>
    </source>
</reference>
<feature type="transmembrane region" description="Helical" evidence="1">
    <location>
        <begin position="392"/>
        <end position="415"/>
    </location>
</feature>
<dbReference type="Proteomes" id="UP000715781">
    <property type="component" value="Unassembled WGS sequence"/>
</dbReference>
<feature type="transmembrane region" description="Helical" evidence="1">
    <location>
        <begin position="351"/>
        <end position="380"/>
    </location>
</feature>
<protein>
    <submittedName>
        <fullName evidence="2">Uncharacterized protein</fullName>
    </submittedName>
</protein>
<evidence type="ECO:0000313" key="3">
    <source>
        <dbReference type="Proteomes" id="UP000715781"/>
    </source>
</evidence>
<organism evidence="2 3">
    <name type="scientific">Mojavia pulchra JT2-VF2</name>
    <dbReference type="NCBI Taxonomy" id="287848"/>
    <lineage>
        <taxon>Bacteria</taxon>
        <taxon>Bacillati</taxon>
        <taxon>Cyanobacteriota</taxon>
        <taxon>Cyanophyceae</taxon>
        <taxon>Nostocales</taxon>
        <taxon>Nostocaceae</taxon>
    </lineage>
</organism>
<dbReference type="EMBL" id="JAHHHN010000028">
    <property type="protein sequence ID" value="MBW4564906.1"/>
    <property type="molecule type" value="Genomic_DNA"/>
</dbReference>
<accession>A0A951Q5F3</accession>
<keyword evidence="1" id="KW-1133">Transmembrane helix</keyword>
<proteinExistence type="predicted"/>
<dbReference type="AlphaFoldDB" id="A0A951Q5F3"/>
<evidence type="ECO:0000256" key="1">
    <source>
        <dbReference type="SAM" id="Phobius"/>
    </source>
</evidence>
<keyword evidence="1" id="KW-0472">Membrane</keyword>
<reference evidence="2" key="2">
    <citation type="journal article" date="2022" name="Microbiol. Resour. Announc.">
        <title>Metagenome Sequencing to Explore Phylogenomics of Terrestrial Cyanobacteria.</title>
        <authorList>
            <person name="Ward R.D."/>
            <person name="Stajich J.E."/>
            <person name="Johansen J.R."/>
            <person name="Huntemann M."/>
            <person name="Clum A."/>
            <person name="Foster B."/>
            <person name="Foster B."/>
            <person name="Roux S."/>
            <person name="Palaniappan K."/>
            <person name="Varghese N."/>
            <person name="Mukherjee S."/>
            <person name="Reddy T.B.K."/>
            <person name="Daum C."/>
            <person name="Copeland A."/>
            <person name="Chen I.A."/>
            <person name="Ivanova N.N."/>
            <person name="Kyrpides N.C."/>
            <person name="Shapiro N."/>
            <person name="Eloe-Fadrosh E.A."/>
            <person name="Pietrasiak N."/>
        </authorList>
    </citation>
    <scope>NUCLEOTIDE SEQUENCE</scope>
    <source>
        <strain evidence="2">JT2-VF2</strain>
    </source>
</reference>
<feature type="transmembrane region" description="Helical" evidence="1">
    <location>
        <begin position="222"/>
        <end position="242"/>
    </location>
</feature>
<comment type="caution">
    <text evidence="2">The sequence shown here is derived from an EMBL/GenBank/DDBJ whole genome shotgun (WGS) entry which is preliminary data.</text>
</comment>
<evidence type="ECO:0000313" key="2">
    <source>
        <dbReference type="EMBL" id="MBW4564906.1"/>
    </source>
</evidence>
<keyword evidence="1" id="KW-0812">Transmembrane</keyword>